<dbReference type="RefSeq" id="WP_085106840.1">
    <property type="nucleotide sequence ID" value="NZ_FXAC01000008.1"/>
</dbReference>
<reference evidence="7" key="1">
    <citation type="submission" date="2017-04" db="EMBL/GenBank/DDBJ databases">
        <authorList>
            <person name="Varghese N."/>
            <person name="Submissions S."/>
        </authorList>
    </citation>
    <scope>NUCLEOTIDE SEQUENCE [LARGE SCALE GENOMIC DNA]</scope>
    <source>
        <strain evidence="7">NIO-1021</strain>
    </source>
</reference>
<dbReference type="GO" id="GO:0032993">
    <property type="term" value="C:protein-DNA complex"/>
    <property type="evidence" value="ECO:0007669"/>
    <property type="project" value="TreeGrafter"/>
</dbReference>
<dbReference type="Gene3D" id="3.40.190.10">
    <property type="entry name" value="Periplasmic binding protein-like II"/>
    <property type="match status" value="2"/>
</dbReference>
<dbReference type="CDD" id="cd05466">
    <property type="entry name" value="PBP2_LTTR_substrate"/>
    <property type="match status" value="1"/>
</dbReference>
<keyword evidence="3 6" id="KW-0238">DNA-binding</keyword>
<evidence type="ECO:0000256" key="1">
    <source>
        <dbReference type="ARBA" id="ARBA00009437"/>
    </source>
</evidence>
<protein>
    <submittedName>
        <fullName evidence="6">DNA-binding transcriptional regulator, LysR family</fullName>
    </submittedName>
</protein>
<dbReference type="Pfam" id="PF00126">
    <property type="entry name" value="HTH_1"/>
    <property type="match status" value="1"/>
</dbReference>
<dbReference type="InterPro" id="IPR036390">
    <property type="entry name" value="WH_DNA-bd_sf"/>
</dbReference>
<evidence type="ECO:0000313" key="7">
    <source>
        <dbReference type="Proteomes" id="UP000192929"/>
    </source>
</evidence>
<organism evidence="6 7">
    <name type="scientific">Kocuria marina subsp. indica</name>
    <dbReference type="NCBI Taxonomy" id="1049583"/>
    <lineage>
        <taxon>Bacteria</taxon>
        <taxon>Bacillati</taxon>
        <taxon>Actinomycetota</taxon>
        <taxon>Actinomycetes</taxon>
        <taxon>Micrococcales</taxon>
        <taxon>Micrococcaceae</taxon>
        <taxon>Kocuria</taxon>
    </lineage>
</organism>
<dbReference type="InterPro" id="IPR005119">
    <property type="entry name" value="LysR_subst-bd"/>
</dbReference>
<evidence type="ECO:0000256" key="3">
    <source>
        <dbReference type="ARBA" id="ARBA00023125"/>
    </source>
</evidence>
<dbReference type="Proteomes" id="UP000192929">
    <property type="component" value="Unassembled WGS sequence"/>
</dbReference>
<dbReference type="FunFam" id="1.10.10.10:FF:000001">
    <property type="entry name" value="LysR family transcriptional regulator"/>
    <property type="match status" value="1"/>
</dbReference>
<dbReference type="Gene3D" id="1.10.10.10">
    <property type="entry name" value="Winged helix-like DNA-binding domain superfamily/Winged helix DNA-binding domain"/>
    <property type="match status" value="1"/>
</dbReference>
<dbReference type="GO" id="GO:0003677">
    <property type="term" value="F:DNA binding"/>
    <property type="evidence" value="ECO:0007669"/>
    <property type="project" value="UniProtKB-KW"/>
</dbReference>
<dbReference type="EMBL" id="FXAC01000008">
    <property type="protein sequence ID" value="SMF07867.1"/>
    <property type="molecule type" value="Genomic_DNA"/>
</dbReference>
<feature type="domain" description="HTH lysR-type" evidence="5">
    <location>
        <begin position="1"/>
        <end position="58"/>
    </location>
</feature>
<evidence type="ECO:0000256" key="2">
    <source>
        <dbReference type="ARBA" id="ARBA00023015"/>
    </source>
</evidence>
<keyword evidence="7" id="KW-1185">Reference proteome</keyword>
<dbReference type="SUPFAM" id="SSF46785">
    <property type="entry name" value="Winged helix' DNA-binding domain"/>
    <property type="match status" value="1"/>
</dbReference>
<sequence>MDTRQLTYFLAVVDHQGFTAASAALRITQPALSNTVKQLEKECGVPLLHRGARGTRPTEAGKQLATDARRILHDLASTTARMRSIAQGRRGQVTLSVAPAFEWWHLPHALNIVEGAAPDIDIDLRDPSPDITLRTLHEGVIDLGVVLTSDVSALRRIHGADLSLEPLLTMPLVVLLPRSMDTLPPYVSLADLASETWLVPARYPGLSGLPELLANVWRERPTTRPETVTEVSTLQTCVPLVAAGRGVALVPEQVREIMGAKCVIRKVRESVAHQTAVVGWRTQQPLSPAALRVKDVLLDPATWARPGDAVGPDPALEQEQSW</sequence>
<keyword evidence="2" id="KW-0805">Transcription regulation</keyword>
<evidence type="ECO:0000259" key="5">
    <source>
        <dbReference type="PROSITE" id="PS50931"/>
    </source>
</evidence>
<gene>
    <name evidence="6" type="ORF">SAMN06296028_10826</name>
</gene>
<dbReference type="PROSITE" id="PS50931">
    <property type="entry name" value="HTH_LYSR"/>
    <property type="match status" value="1"/>
</dbReference>
<proteinExistence type="inferred from homology"/>
<comment type="similarity">
    <text evidence="1">Belongs to the LysR transcriptional regulatory family.</text>
</comment>
<dbReference type="AlphaFoldDB" id="A0A1X7D2Y8"/>
<dbReference type="InterPro" id="IPR000847">
    <property type="entry name" value="LysR_HTH_N"/>
</dbReference>
<dbReference type="SUPFAM" id="SSF53850">
    <property type="entry name" value="Periplasmic binding protein-like II"/>
    <property type="match status" value="1"/>
</dbReference>
<name>A0A1X7D2Y8_9MICC</name>
<dbReference type="InterPro" id="IPR036388">
    <property type="entry name" value="WH-like_DNA-bd_sf"/>
</dbReference>
<evidence type="ECO:0000313" key="6">
    <source>
        <dbReference type="EMBL" id="SMF07867.1"/>
    </source>
</evidence>
<accession>A0A1X7D2Y8</accession>
<evidence type="ECO:0000256" key="4">
    <source>
        <dbReference type="ARBA" id="ARBA00023163"/>
    </source>
</evidence>
<dbReference type="Pfam" id="PF03466">
    <property type="entry name" value="LysR_substrate"/>
    <property type="match status" value="1"/>
</dbReference>
<dbReference type="PANTHER" id="PTHR30346">
    <property type="entry name" value="TRANSCRIPTIONAL DUAL REGULATOR HCAR-RELATED"/>
    <property type="match status" value="1"/>
</dbReference>
<keyword evidence="4" id="KW-0804">Transcription</keyword>
<dbReference type="PANTHER" id="PTHR30346:SF28">
    <property type="entry name" value="HTH-TYPE TRANSCRIPTIONAL REGULATOR CYNR"/>
    <property type="match status" value="1"/>
</dbReference>
<dbReference type="GO" id="GO:0003700">
    <property type="term" value="F:DNA-binding transcription factor activity"/>
    <property type="evidence" value="ECO:0007669"/>
    <property type="project" value="InterPro"/>
</dbReference>
<dbReference type="PRINTS" id="PR00039">
    <property type="entry name" value="HTHLYSR"/>
</dbReference>